<organism evidence="1 2">
    <name type="scientific">Pontivivens ytuae</name>
    <dbReference type="NCBI Taxonomy" id="2789856"/>
    <lineage>
        <taxon>Bacteria</taxon>
        <taxon>Pseudomonadati</taxon>
        <taxon>Pseudomonadota</taxon>
        <taxon>Alphaproteobacteria</taxon>
        <taxon>Rhodobacterales</taxon>
        <taxon>Paracoccaceae</taxon>
        <taxon>Pontivivens</taxon>
    </lineage>
</organism>
<keyword evidence="1" id="KW-0808">Transferase</keyword>
<protein>
    <submittedName>
        <fullName evidence="1">Glycosyltransferase family 2 protein</fullName>
    </submittedName>
</protein>
<evidence type="ECO:0000313" key="2">
    <source>
        <dbReference type="Proteomes" id="UP000594800"/>
    </source>
</evidence>
<dbReference type="Pfam" id="PF13704">
    <property type="entry name" value="Glyco_tranf_2_4"/>
    <property type="match status" value="1"/>
</dbReference>
<dbReference type="InterPro" id="IPR029044">
    <property type="entry name" value="Nucleotide-diphossugar_trans"/>
</dbReference>
<proteinExistence type="predicted"/>
<accession>A0A7S9LV09</accession>
<name>A0A7S9LV09_9RHOB</name>
<dbReference type="EMBL" id="CP064942">
    <property type="protein sequence ID" value="QPH55245.1"/>
    <property type="molecule type" value="Genomic_DNA"/>
</dbReference>
<dbReference type="RefSeq" id="WP_196104444.1">
    <property type="nucleotide sequence ID" value="NZ_CP064942.1"/>
</dbReference>
<gene>
    <name evidence="1" type="ORF">I0K15_05750</name>
</gene>
<reference evidence="1 2" key="1">
    <citation type="submission" date="2020-11" db="EMBL/GenBank/DDBJ databases">
        <title>Description of Pontivivens ytuae sp. nov. isolated from deep sea sediment of Mariana Trench.</title>
        <authorList>
            <person name="Wang Z."/>
            <person name="Sun Q.-L."/>
            <person name="Xu X.-D."/>
            <person name="Tang Y.-Z."/>
            <person name="Zhang J."/>
        </authorList>
    </citation>
    <scope>NUCLEOTIDE SEQUENCE [LARGE SCALE GENOMIC DNA]</scope>
    <source>
        <strain evidence="1 2">MT2928</strain>
    </source>
</reference>
<dbReference type="KEGG" id="poz:I0K15_05750"/>
<keyword evidence="2" id="KW-1185">Reference proteome</keyword>
<dbReference type="Proteomes" id="UP000594800">
    <property type="component" value="Chromosome"/>
</dbReference>
<dbReference type="GO" id="GO:0016740">
    <property type="term" value="F:transferase activity"/>
    <property type="evidence" value="ECO:0007669"/>
    <property type="project" value="UniProtKB-KW"/>
</dbReference>
<dbReference type="SUPFAM" id="SSF53448">
    <property type="entry name" value="Nucleotide-diphospho-sugar transferases"/>
    <property type="match status" value="1"/>
</dbReference>
<sequence length="325" mass="36027">MSLILFSALKNEGPFLLEWVAHHLVVGFERIVLYHNDTDDGSAELIAALGEVAPVSGHAHVVPEGVAPQRNAARLFMESGAARRGDWVMWLDLDEYLSLGRGATLPGWLRRTDRQARRRYRRDLGGICLHWRLMGSGGLTEWPGRQIGSHFTACAPRQRPMHETIKTLFVMSDDVVEMDPHRPILRPDAEGGYPLFIGGGGQQVDEVFWTYRYAGEGGPVSRVPRVNGMYGLGQVNHYSVRTRDVYALRRTRGRGAVTPAAGVRHDDEHFERMDANQAQDGAILAYLDPLEAEIARLMAHPPVAVAHERCRAILADRIATAAAGD</sequence>
<dbReference type="AlphaFoldDB" id="A0A7S9LV09"/>
<evidence type="ECO:0000313" key="1">
    <source>
        <dbReference type="EMBL" id="QPH55245.1"/>
    </source>
</evidence>